<evidence type="ECO:0000256" key="5">
    <source>
        <dbReference type="ARBA" id="ARBA00023288"/>
    </source>
</evidence>
<keyword evidence="2" id="KW-1003">Cell membrane</keyword>
<dbReference type="Pfam" id="PF02608">
    <property type="entry name" value="Bmp"/>
    <property type="match status" value="1"/>
</dbReference>
<evidence type="ECO:0000313" key="7">
    <source>
        <dbReference type="EMBL" id="MPN64162.1"/>
    </source>
</evidence>
<organism evidence="7">
    <name type="scientific">bioreactor metagenome</name>
    <dbReference type="NCBI Taxonomy" id="1076179"/>
    <lineage>
        <taxon>unclassified sequences</taxon>
        <taxon>metagenomes</taxon>
        <taxon>ecological metagenomes</taxon>
    </lineage>
</organism>
<dbReference type="GO" id="GO:0005886">
    <property type="term" value="C:plasma membrane"/>
    <property type="evidence" value="ECO:0007669"/>
    <property type="project" value="UniProtKB-SubCell"/>
</dbReference>
<dbReference type="AlphaFoldDB" id="A0A645JLL4"/>
<evidence type="ECO:0000256" key="1">
    <source>
        <dbReference type="ARBA" id="ARBA00004236"/>
    </source>
</evidence>
<sequence>MFEGDSAKANAIVTSALKNVGDTLYLVIKKHQEGSLNWGKLESFGIKEGAVGLARNDNYKKNVPAEVQTWVDELENKVKNGEYTVPSAFTMTNEEFIELKNSIKP</sequence>
<dbReference type="EMBL" id="VSSQ01144644">
    <property type="protein sequence ID" value="MPN64162.1"/>
    <property type="molecule type" value="Genomic_DNA"/>
</dbReference>
<feature type="domain" description="ABC transporter substrate-binding protein PnrA-like" evidence="6">
    <location>
        <begin position="9"/>
        <end position="87"/>
    </location>
</feature>
<keyword evidence="3" id="KW-0732">Signal</keyword>
<name>A0A645JLL4_9ZZZZ</name>
<proteinExistence type="predicted"/>
<evidence type="ECO:0000256" key="3">
    <source>
        <dbReference type="ARBA" id="ARBA00022729"/>
    </source>
</evidence>
<evidence type="ECO:0000256" key="2">
    <source>
        <dbReference type="ARBA" id="ARBA00022475"/>
    </source>
</evidence>
<dbReference type="PANTHER" id="PTHR34296">
    <property type="entry name" value="TRANSCRIPTIONAL ACTIVATOR PROTEIN MED"/>
    <property type="match status" value="1"/>
</dbReference>
<dbReference type="Gene3D" id="3.40.50.2300">
    <property type="match status" value="1"/>
</dbReference>
<dbReference type="InterPro" id="IPR050957">
    <property type="entry name" value="BMP_lipoprotein"/>
</dbReference>
<keyword evidence="4" id="KW-0472">Membrane</keyword>
<evidence type="ECO:0000259" key="6">
    <source>
        <dbReference type="Pfam" id="PF02608"/>
    </source>
</evidence>
<comment type="caution">
    <text evidence="7">The sequence shown here is derived from an EMBL/GenBank/DDBJ whole genome shotgun (WGS) entry which is preliminary data.</text>
</comment>
<keyword evidence="5" id="KW-0449">Lipoprotein</keyword>
<comment type="subcellular location">
    <subcellularLocation>
        <location evidence="1">Cell membrane</location>
    </subcellularLocation>
</comment>
<dbReference type="InterPro" id="IPR003760">
    <property type="entry name" value="PnrA-like"/>
</dbReference>
<reference evidence="7" key="1">
    <citation type="submission" date="2019-08" db="EMBL/GenBank/DDBJ databases">
        <authorList>
            <person name="Kucharzyk K."/>
            <person name="Murdoch R.W."/>
            <person name="Higgins S."/>
            <person name="Loffler F."/>
        </authorList>
    </citation>
    <scope>NUCLEOTIDE SEQUENCE</scope>
</reference>
<dbReference type="PANTHER" id="PTHR34296:SF2">
    <property type="entry name" value="ABC TRANSPORTER GUANOSINE-BINDING PROTEIN NUPN"/>
    <property type="match status" value="1"/>
</dbReference>
<evidence type="ECO:0000256" key="4">
    <source>
        <dbReference type="ARBA" id="ARBA00023136"/>
    </source>
</evidence>
<gene>
    <name evidence="7" type="ORF">SDC9_211933</name>
</gene>
<protein>
    <recommendedName>
        <fullName evidence="6">ABC transporter substrate-binding protein PnrA-like domain-containing protein</fullName>
    </recommendedName>
</protein>
<accession>A0A645JLL4</accession>